<proteinExistence type="predicted"/>
<dbReference type="AlphaFoldDB" id="A0AAP2DCP9"/>
<gene>
    <name evidence="1" type="ORF">KK078_17595</name>
</gene>
<dbReference type="RefSeq" id="WP_254091616.1">
    <property type="nucleotide sequence ID" value="NZ_JAHESC010000025.1"/>
</dbReference>
<evidence type="ECO:0000313" key="1">
    <source>
        <dbReference type="EMBL" id="MBT1688390.1"/>
    </source>
</evidence>
<accession>A0AAP2DCP9</accession>
<keyword evidence="2" id="KW-1185">Reference proteome</keyword>
<evidence type="ECO:0000313" key="2">
    <source>
        <dbReference type="Proteomes" id="UP001319180"/>
    </source>
</evidence>
<comment type="caution">
    <text evidence="1">The sequence shown here is derived from an EMBL/GenBank/DDBJ whole genome shotgun (WGS) entry which is preliminary data.</text>
</comment>
<protein>
    <submittedName>
        <fullName evidence="1">Outer membrane beta-barrel protein</fullName>
    </submittedName>
</protein>
<dbReference type="EMBL" id="JAHESC010000025">
    <property type="protein sequence ID" value="MBT1688390.1"/>
    <property type="molecule type" value="Genomic_DNA"/>
</dbReference>
<name>A0AAP2DCP9_9BACT</name>
<organism evidence="1 2">
    <name type="scientific">Dawidia soli</name>
    <dbReference type="NCBI Taxonomy" id="2782352"/>
    <lineage>
        <taxon>Bacteria</taxon>
        <taxon>Pseudomonadati</taxon>
        <taxon>Bacteroidota</taxon>
        <taxon>Cytophagia</taxon>
        <taxon>Cytophagales</taxon>
        <taxon>Chryseotaleaceae</taxon>
        <taxon>Dawidia</taxon>
    </lineage>
</organism>
<sequence>MLLALGSLTKVFSQADYRPGYIVSLQGDTLRGSIDYRNWLRNPKAISFHPSAQGEDRTYTPLEIRAFGVAGDIYESAIVQVDVSPTDVGELSESPEPQLVADTAFIRALITGEKSLYLYHTADQRGKNEQLYIRKDGQWELLIYKKYIRKQTTTGTQEFVTSNNRYIKQLAFYLQACPSIQKKMRDIRYGSTSLERLFRTYYECTTTTPAYEKKPEKRPVEFGILAGAAQTSVDIRTIDRLAASPLAQASFPKGFTFTGGLFLDLVRLRNNRKWSLNSELVYTSFTSEGTHYEQRNADSYTYTYINLEYSYLKLNTLVRFKYPVGKLYLFANAGISSAIVLQGSDRQTEVRYFQNTPTVHESKAFDNGTESYDLGFLGGLGVRYQRYAFETRFERTQGMINYTGMSARLTRVAFLLSFRLSK</sequence>
<dbReference type="Proteomes" id="UP001319180">
    <property type="component" value="Unassembled WGS sequence"/>
</dbReference>
<reference evidence="1 2" key="1">
    <citation type="submission" date="2021-05" db="EMBL/GenBank/DDBJ databases">
        <title>A Polyphasic approach of four new species of the genus Ohtaekwangia: Ohtaekwangia histidinii sp. nov., Ohtaekwangia cretensis sp. nov., Ohtaekwangia indiensis sp. nov., Ohtaekwangia reichenbachii sp. nov. from diverse environment.</title>
        <authorList>
            <person name="Octaviana S."/>
        </authorList>
    </citation>
    <scope>NUCLEOTIDE SEQUENCE [LARGE SCALE GENOMIC DNA]</scope>
    <source>
        <strain evidence="1 2">PWU37</strain>
    </source>
</reference>